<organism evidence="2 3">
    <name type="scientific">Falsigemmobacter intermedius</name>
    <dbReference type="NCBI Taxonomy" id="1553448"/>
    <lineage>
        <taxon>Bacteria</taxon>
        <taxon>Pseudomonadati</taxon>
        <taxon>Pseudomonadota</taxon>
        <taxon>Alphaproteobacteria</taxon>
        <taxon>Rhodobacterales</taxon>
        <taxon>Paracoccaceae</taxon>
        <taxon>Falsigemmobacter</taxon>
    </lineage>
</organism>
<evidence type="ECO:0000313" key="2">
    <source>
        <dbReference type="EMBL" id="RWY41665.1"/>
    </source>
</evidence>
<comment type="caution">
    <text evidence="2">The sequence shown here is derived from an EMBL/GenBank/DDBJ whole genome shotgun (WGS) entry which is preliminary data.</text>
</comment>
<protein>
    <submittedName>
        <fullName evidence="2">Glycerol-3-phosphate dehydrogenase</fullName>
    </submittedName>
</protein>
<feature type="region of interest" description="Disordered" evidence="1">
    <location>
        <begin position="99"/>
        <end position="118"/>
    </location>
</feature>
<evidence type="ECO:0000313" key="3">
    <source>
        <dbReference type="Proteomes" id="UP000287168"/>
    </source>
</evidence>
<dbReference type="RefSeq" id="WP_128487949.1">
    <property type="nucleotide sequence ID" value="NZ_JBHLXB010000017.1"/>
</dbReference>
<reference evidence="2 3" key="1">
    <citation type="journal article" date="2015" name="Int. J. Syst. Evol. Microbiol.">
        <title>Gemmobacter intermedius sp. nov., isolated from a white stork (Ciconia ciconia).</title>
        <authorList>
            <person name="Kampfer P."/>
            <person name="Jerzak L."/>
            <person name="Wilharm G."/>
            <person name="Golke J."/>
            <person name="Busse H.J."/>
            <person name="Glaeser S.P."/>
        </authorList>
    </citation>
    <scope>NUCLEOTIDE SEQUENCE [LARGE SCALE GENOMIC DNA]</scope>
    <source>
        <strain evidence="2 3">119/4</strain>
    </source>
</reference>
<proteinExistence type="predicted"/>
<dbReference type="EMBL" id="SBLC01000009">
    <property type="protein sequence ID" value="RWY41665.1"/>
    <property type="molecule type" value="Genomic_DNA"/>
</dbReference>
<gene>
    <name evidence="2" type="ORF">EP867_07975</name>
</gene>
<sequence>MSEQTRPSGADEVLSSLRRLVTDEAASAEGAAPAPLRLTAARPARLMLTPALRVDAPAPAPAVPRLEGIEAELAARDAMLAAEEAPFIEDEPGQITRQGAGLLSWPDEPEAEAEEEARRDEEILRSLIRDVLREELQGDLGERVTRNIRKIVRAEVARVLTVSTARRD</sequence>
<dbReference type="AlphaFoldDB" id="A0A3S3VSZ0"/>
<dbReference type="Proteomes" id="UP000287168">
    <property type="component" value="Unassembled WGS sequence"/>
</dbReference>
<name>A0A3S3VSZ0_9RHOB</name>
<evidence type="ECO:0000256" key="1">
    <source>
        <dbReference type="SAM" id="MobiDB-lite"/>
    </source>
</evidence>
<dbReference type="OrthoDB" id="7875768at2"/>
<accession>A0A3S3VSZ0</accession>
<keyword evidence="3" id="KW-1185">Reference proteome</keyword>